<accession>A0A0F8ZBI2</accession>
<dbReference type="AlphaFoldDB" id="A0A0F8ZBI2"/>
<evidence type="ECO:0008006" key="2">
    <source>
        <dbReference type="Google" id="ProtNLM"/>
    </source>
</evidence>
<reference evidence="1" key="1">
    <citation type="journal article" date="2015" name="Nature">
        <title>Complex archaea that bridge the gap between prokaryotes and eukaryotes.</title>
        <authorList>
            <person name="Spang A."/>
            <person name="Saw J.H."/>
            <person name="Jorgensen S.L."/>
            <person name="Zaremba-Niedzwiedzka K."/>
            <person name="Martijn J."/>
            <person name="Lind A.E."/>
            <person name="van Eijk R."/>
            <person name="Schleper C."/>
            <person name="Guy L."/>
            <person name="Ettema T.J."/>
        </authorList>
    </citation>
    <scope>NUCLEOTIDE SEQUENCE</scope>
</reference>
<comment type="caution">
    <text evidence="1">The sequence shown here is derived from an EMBL/GenBank/DDBJ whole genome shotgun (WGS) entry which is preliminary data.</text>
</comment>
<organism evidence="1">
    <name type="scientific">marine sediment metagenome</name>
    <dbReference type="NCBI Taxonomy" id="412755"/>
    <lineage>
        <taxon>unclassified sequences</taxon>
        <taxon>metagenomes</taxon>
        <taxon>ecological metagenomes</taxon>
    </lineage>
</organism>
<proteinExistence type="predicted"/>
<sequence length="98" mass="11522">MKLIELVETLGLRKRPQNALRLKLKMTDEFTEEDAMATVHEFAIREGGWVENTKFGEGEFSIVFETEEEAEQAKKTFRRLSRMRPGFTILDYGLWSYE</sequence>
<name>A0A0F8ZBI2_9ZZZZ</name>
<evidence type="ECO:0000313" key="1">
    <source>
        <dbReference type="EMBL" id="KKK91172.1"/>
    </source>
</evidence>
<dbReference type="EMBL" id="LAZR01048772">
    <property type="protein sequence ID" value="KKK91172.1"/>
    <property type="molecule type" value="Genomic_DNA"/>
</dbReference>
<protein>
    <recommendedName>
        <fullName evidence="2">RRM domain-containing protein</fullName>
    </recommendedName>
</protein>
<gene>
    <name evidence="1" type="ORF">LCGC14_2715650</name>
</gene>
<feature type="non-terminal residue" evidence="1">
    <location>
        <position position="98"/>
    </location>
</feature>